<evidence type="ECO:0000313" key="2">
    <source>
        <dbReference type="EMBL" id="ROL51756.1"/>
    </source>
</evidence>
<proteinExistence type="predicted"/>
<dbReference type="Proteomes" id="UP000281406">
    <property type="component" value="Unassembled WGS sequence"/>
</dbReference>
<sequence length="93" mass="10947">MHPTEDQIASYINNFREKIWPEGNVPCQPPRDSEEKQETKEKALQLINSKYSNSLILKKTDVETVFKIFQDTEENKKLIYVRTLAMIIIIHLI</sequence>
<dbReference type="InterPro" id="IPR013937">
    <property type="entry name" value="Sorting_nexin_C"/>
</dbReference>
<evidence type="ECO:0000259" key="1">
    <source>
        <dbReference type="Pfam" id="PF08628"/>
    </source>
</evidence>
<dbReference type="PANTHER" id="PTHR22775:SF48">
    <property type="entry name" value="SORTING NEXIN-25"/>
    <property type="match status" value="1"/>
</dbReference>
<keyword evidence="3" id="KW-1185">Reference proteome</keyword>
<name>A0A3N0YZM5_ANAGA</name>
<accession>A0A3N0YZM5</accession>
<reference evidence="2 3" key="1">
    <citation type="submission" date="2018-10" db="EMBL/GenBank/DDBJ databases">
        <title>Genome assembly for a Yunnan-Guizhou Plateau 3E fish, Anabarilius grahami (Regan), and its evolutionary and genetic applications.</title>
        <authorList>
            <person name="Jiang W."/>
        </authorList>
    </citation>
    <scope>NUCLEOTIDE SEQUENCE [LARGE SCALE GENOMIC DNA]</scope>
    <source>
        <strain evidence="2">AG-KIZ</strain>
        <tissue evidence="2">Muscle</tissue>
    </source>
</reference>
<dbReference type="GO" id="GO:0035091">
    <property type="term" value="F:phosphatidylinositol binding"/>
    <property type="evidence" value="ECO:0007669"/>
    <property type="project" value="TreeGrafter"/>
</dbReference>
<gene>
    <name evidence="2" type="ORF">DPX16_19275</name>
</gene>
<organism evidence="2 3">
    <name type="scientific">Anabarilius grahami</name>
    <name type="common">Kanglang fish</name>
    <name type="synonym">Barilius grahami</name>
    <dbReference type="NCBI Taxonomy" id="495550"/>
    <lineage>
        <taxon>Eukaryota</taxon>
        <taxon>Metazoa</taxon>
        <taxon>Chordata</taxon>
        <taxon>Craniata</taxon>
        <taxon>Vertebrata</taxon>
        <taxon>Euteleostomi</taxon>
        <taxon>Actinopterygii</taxon>
        <taxon>Neopterygii</taxon>
        <taxon>Teleostei</taxon>
        <taxon>Ostariophysi</taxon>
        <taxon>Cypriniformes</taxon>
        <taxon>Xenocyprididae</taxon>
        <taxon>Xenocypridinae</taxon>
        <taxon>Xenocypridinae incertae sedis</taxon>
        <taxon>Anabarilius</taxon>
    </lineage>
</organism>
<dbReference type="OrthoDB" id="120967at2759"/>
<comment type="caution">
    <text evidence="2">The sequence shown here is derived from an EMBL/GenBank/DDBJ whole genome shotgun (WGS) entry which is preliminary data.</text>
</comment>
<dbReference type="EMBL" id="RJVU01018281">
    <property type="protein sequence ID" value="ROL51756.1"/>
    <property type="molecule type" value="Genomic_DNA"/>
</dbReference>
<dbReference type="Pfam" id="PF08628">
    <property type="entry name" value="Nexin_C"/>
    <property type="match status" value="1"/>
</dbReference>
<dbReference type="PANTHER" id="PTHR22775">
    <property type="entry name" value="SORTING NEXIN"/>
    <property type="match status" value="1"/>
</dbReference>
<dbReference type="GO" id="GO:0005768">
    <property type="term" value="C:endosome"/>
    <property type="evidence" value="ECO:0007669"/>
    <property type="project" value="TreeGrafter"/>
</dbReference>
<dbReference type="AlphaFoldDB" id="A0A3N0YZM5"/>
<protein>
    <recommendedName>
        <fullName evidence="1">Sorting nexin C-terminal domain-containing protein</fullName>
    </recommendedName>
</protein>
<feature type="domain" description="Sorting nexin C-terminal" evidence="1">
    <location>
        <begin position="4"/>
        <end position="49"/>
    </location>
</feature>
<evidence type="ECO:0000313" key="3">
    <source>
        <dbReference type="Proteomes" id="UP000281406"/>
    </source>
</evidence>